<keyword evidence="3" id="KW-1185">Reference proteome</keyword>
<evidence type="ECO:0000313" key="3">
    <source>
        <dbReference type="Proteomes" id="UP000001662"/>
    </source>
</evidence>
<gene>
    <name evidence="2" type="ordered locus">Closa_2667</name>
</gene>
<dbReference type="GO" id="GO:0016491">
    <property type="term" value="F:oxidoreductase activity"/>
    <property type="evidence" value="ECO:0007669"/>
    <property type="project" value="InterPro"/>
</dbReference>
<dbReference type="CDD" id="cd02151">
    <property type="entry name" value="nitroreductase"/>
    <property type="match status" value="1"/>
</dbReference>
<dbReference type="STRING" id="610130.Closa_2667"/>
<dbReference type="Gene3D" id="3.40.109.10">
    <property type="entry name" value="NADH Oxidase"/>
    <property type="match status" value="1"/>
</dbReference>
<dbReference type="Proteomes" id="UP000001662">
    <property type="component" value="Chromosome"/>
</dbReference>
<name>D9R5P3_LACSW</name>
<dbReference type="HOGENOM" id="CLU_070764_7_3_9"/>
<dbReference type="PANTHER" id="PTHR23026">
    <property type="entry name" value="NADPH NITROREDUCTASE"/>
    <property type="match status" value="1"/>
</dbReference>
<reference evidence="2" key="1">
    <citation type="submission" date="2010-07" db="EMBL/GenBank/DDBJ databases">
        <title>Complete sequence of Clostridium saccharolyticum WM1.</title>
        <authorList>
            <consortium name="US DOE Joint Genome Institute"/>
            <person name="Lucas S."/>
            <person name="Copeland A."/>
            <person name="Lapidus A."/>
            <person name="Cheng J.-F."/>
            <person name="Bruce D."/>
            <person name="Goodwin L."/>
            <person name="Pitluck S."/>
            <person name="Chertkov O."/>
            <person name="Detter J.C."/>
            <person name="Han C."/>
            <person name="Tapia R."/>
            <person name="Land M."/>
            <person name="Hauser L."/>
            <person name="Chang Y.-J."/>
            <person name="Jeffries C."/>
            <person name="Kyrpides N."/>
            <person name="Ivanova N."/>
            <person name="Mikhailova N."/>
            <person name="Mouttaki H."/>
            <person name="Lin L."/>
            <person name="Zhou J."/>
            <person name="Hemme C.L."/>
            <person name="Woyke T."/>
        </authorList>
    </citation>
    <scope>NUCLEOTIDE SEQUENCE [LARGE SCALE GENOMIC DNA]</scope>
    <source>
        <strain evidence="2">WM1</strain>
    </source>
</reference>
<dbReference type="SUPFAM" id="SSF55469">
    <property type="entry name" value="FMN-dependent nitroreductase-like"/>
    <property type="match status" value="1"/>
</dbReference>
<proteinExistence type="predicted"/>
<feature type="domain" description="Nitroreductase" evidence="1">
    <location>
        <begin position="63"/>
        <end position="150"/>
    </location>
</feature>
<dbReference type="InterPro" id="IPR050627">
    <property type="entry name" value="Nitroreductase/BluB"/>
</dbReference>
<feature type="domain" description="Nitroreductase" evidence="1">
    <location>
        <begin position="6"/>
        <end position="58"/>
    </location>
</feature>
<dbReference type="InterPro" id="IPR029479">
    <property type="entry name" value="Nitroreductase"/>
</dbReference>
<evidence type="ECO:0000259" key="1">
    <source>
        <dbReference type="Pfam" id="PF00881"/>
    </source>
</evidence>
<sequence>MLYDRLKSRRSIRKFQNKEVEKEKMDVILKSALLSPSSRSIRPWQFIAVTDTELIRQLSLCKDHGSQFLAGAPFAIIVIADQESSDVWIEDASIAAAIIQLTAQDLDLGSCWIQIRERFHSKQVTAEEYIREVLGIPEQYSVECMIAVGYPGEEKKPYEEDLLPYQKLHFNKFQV</sequence>
<dbReference type="KEGG" id="csh:Closa_2667"/>
<evidence type="ECO:0000313" key="2">
    <source>
        <dbReference type="EMBL" id="ADL05226.1"/>
    </source>
</evidence>
<dbReference type="eggNOG" id="COG0778">
    <property type="taxonomic scope" value="Bacteria"/>
</dbReference>
<dbReference type="EMBL" id="CP002109">
    <property type="protein sequence ID" value="ADL05226.1"/>
    <property type="molecule type" value="Genomic_DNA"/>
</dbReference>
<organism evidence="2 3">
    <name type="scientific">Lacrimispora saccharolytica (strain ATCC 35040 / DSM 2544 / NRCC 2533 / WM1)</name>
    <name type="common">Clostridium saccharolyticum</name>
    <dbReference type="NCBI Taxonomy" id="610130"/>
    <lineage>
        <taxon>Bacteria</taxon>
        <taxon>Bacillati</taxon>
        <taxon>Bacillota</taxon>
        <taxon>Clostridia</taxon>
        <taxon>Lachnospirales</taxon>
        <taxon>Lachnospiraceae</taxon>
        <taxon>Lacrimispora</taxon>
    </lineage>
</organism>
<dbReference type="PaxDb" id="610130-Closa_2667"/>
<dbReference type="PANTHER" id="PTHR23026:SF117">
    <property type="entry name" value="NITROREDUCTASE"/>
    <property type="match status" value="1"/>
</dbReference>
<dbReference type="InterPro" id="IPR000415">
    <property type="entry name" value="Nitroreductase-like"/>
</dbReference>
<dbReference type="RefSeq" id="WP_013273310.1">
    <property type="nucleotide sequence ID" value="NC_014376.1"/>
</dbReference>
<accession>D9R5P3</accession>
<protein>
    <submittedName>
        <fullName evidence="2">Nitroreductase</fullName>
    </submittedName>
</protein>
<dbReference type="OrthoDB" id="9783470at2"/>
<dbReference type="AlphaFoldDB" id="D9R5P3"/>
<dbReference type="Pfam" id="PF00881">
    <property type="entry name" value="Nitroreductase"/>
    <property type="match status" value="2"/>
</dbReference>